<name>M4V952_9BACT</name>
<dbReference type="InterPro" id="IPR051270">
    <property type="entry name" value="Tyrosine-tRNA_ligase_regulator"/>
</dbReference>
<dbReference type="AlphaFoldDB" id="M4V952"/>
<dbReference type="FunFam" id="2.40.50.140:FF:000165">
    <property type="entry name" value="Chaperone CsaA"/>
    <property type="match status" value="1"/>
</dbReference>
<dbReference type="EMBL" id="CP003537">
    <property type="protein sequence ID" value="AGH95937.1"/>
    <property type="molecule type" value="Genomic_DNA"/>
</dbReference>
<organism evidence="5 6">
    <name type="scientific">Pseudobdellovibrio exovorus JSS</name>
    <dbReference type="NCBI Taxonomy" id="1184267"/>
    <lineage>
        <taxon>Bacteria</taxon>
        <taxon>Pseudomonadati</taxon>
        <taxon>Bdellovibrionota</taxon>
        <taxon>Bdellovibrionia</taxon>
        <taxon>Bdellovibrionales</taxon>
        <taxon>Pseudobdellovibrionaceae</taxon>
        <taxon>Pseudobdellovibrio</taxon>
    </lineage>
</organism>
<dbReference type="Proteomes" id="UP000012040">
    <property type="component" value="Chromosome"/>
</dbReference>
<proteinExistence type="predicted"/>
<protein>
    <recommendedName>
        <fullName evidence="4">tRNA-binding domain-containing protein</fullName>
    </recommendedName>
</protein>
<keyword evidence="2 3" id="KW-0694">RNA-binding</keyword>
<feature type="domain" description="TRNA-binding" evidence="4">
    <location>
        <begin position="34"/>
        <end position="137"/>
    </location>
</feature>
<evidence type="ECO:0000313" key="5">
    <source>
        <dbReference type="EMBL" id="AGH95937.1"/>
    </source>
</evidence>
<dbReference type="SUPFAM" id="SSF50249">
    <property type="entry name" value="Nucleic acid-binding proteins"/>
    <property type="match status" value="1"/>
</dbReference>
<sequence length="137" mass="15459">MNNYYASSENMVKKICRVSSNNKMSTQDFISWDDFVKVDIRVGTILEARLFPEAKKPAYKLKIDLGDFGIKNSSAQITQNYTPEQLVGKQVICVVNFKPRQIANFISEVLTTGFYLEDQSVVLATTERNVPNGAKLL</sequence>
<dbReference type="KEGG" id="bex:A11Q_1721"/>
<evidence type="ECO:0000256" key="1">
    <source>
        <dbReference type="ARBA" id="ARBA00022555"/>
    </source>
</evidence>
<dbReference type="Gene3D" id="2.40.50.140">
    <property type="entry name" value="Nucleic acid-binding proteins"/>
    <property type="match status" value="1"/>
</dbReference>
<dbReference type="eggNOG" id="COG0073">
    <property type="taxonomic scope" value="Bacteria"/>
</dbReference>
<dbReference type="PATRIC" id="fig|1184267.3.peg.1742"/>
<dbReference type="Pfam" id="PF01588">
    <property type="entry name" value="tRNA_bind"/>
    <property type="match status" value="1"/>
</dbReference>
<dbReference type="NCBIfam" id="NF007494">
    <property type="entry name" value="PRK10089.1-3"/>
    <property type="match status" value="1"/>
</dbReference>
<reference evidence="5 6" key="1">
    <citation type="journal article" date="2013" name="ISME J.">
        <title>By their genes ye shall know them: genomic signatures of predatory bacteria.</title>
        <authorList>
            <person name="Pasternak Z."/>
            <person name="Pietrokovski S."/>
            <person name="Rotem O."/>
            <person name="Gophna U."/>
            <person name="Lurie-Weinberger M.N."/>
            <person name="Jurkevitch E."/>
        </authorList>
    </citation>
    <scope>NUCLEOTIDE SEQUENCE [LARGE SCALE GENOMIC DNA]</scope>
    <source>
        <strain evidence="5 6">JSS</strain>
    </source>
</reference>
<keyword evidence="1 3" id="KW-0820">tRNA-binding</keyword>
<keyword evidence="6" id="KW-1185">Reference proteome</keyword>
<accession>M4V952</accession>
<dbReference type="PROSITE" id="PS50886">
    <property type="entry name" value="TRBD"/>
    <property type="match status" value="1"/>
</dbReference>
<dbReference type="InterPro" id="IPR002547">
    <property type="entry name" value="tRNA-bd_dom"/>
</dbReference>
<dbReference type="PANTHER" id="PTHR11586">
    <property type="entry name" value="TRNA-AMINOACYLATION COFACTOR ARC1 FAMILY MEMBER"/>
    <property type="match status" value="1"/>
</dbReference>
<dbReference type="CDD" id="cd02798">
    <property type="entry name" value="tRNA_bind_CsaA"/>
    <property type="match status" value="1"/>
</dbReference>
<dbReference type="NCBIfam" id="NF007495">
    <property type="entry name" value="PRK10089.1-4"/>
    <property type="match status" value="1"/>
</dbReference>
<dbReference type="PANTHER" id="PTHR11586:SF37">
    <property type="entry name" value="TRNA-BINDING DOMAIN-CONTAINING PROTEIN"/>
    <property type="match status" value="1"/>
</dbReference>
<dbReference type="HOGENOM" id="CLU_065946_2_1_7"/>
<evidence type="ECO:0000256" key="2">
    <source>
        <dbReference type="ARBA" id="ARBA00022884"/>
    </source>
</evidence>
<dbReference type="STRING" id="1184267.A11Q_1721"/>
<dbReference type="NCBIfam" id="TIGR02222">
    <property type="entry name" value="chap_CsaA"/>
    <property type="match status" value="1"/>
</dbReference>
<gene>
    <name evidence="5" type="ORF">A11Q_1721</name>
</gene>
<dbReference type="InterPro" id="IPR008231">
    <property type="entry name" value="CsaA"/>
</dbReference>
<evidence type="ECO:0000256" key="3">
    <source>
        <dbReference type="PROSITE-ProRule" id="PRU00209"/>
    </source>
</evidence>
<dbReference type="GO" id="GO:0000049">
    <property type="term" value="F:tRNA binding"/>
    <property type="evidence" value="ECO:0007669"/>
    <property type="project" value="UniProtKB-UniRule"/>
</dbReference>
<evidence type="ECO:0000259" key="4">
    <source>
        <dbReference type="PROSITE" id="PS50886"/>
    </source>
</evidence>
<dbReference type="InterPro" id="IPR012340">
    <property type="entry name" value="NA-bd_OB-fold"/>
</dbReference>
<evidence type="ECO:0000313" key="6">
    <source>
        <dbReference type="Proteomes" id="UP000012040"/>
    </source>
</evidence>